<dbReference type="GO" id="GO:0008168">
    <property type="term" value="F:methyltransferase activity"/>
    <property type="evidence" value="ECO:0007669"/>
    <property type="project" value="UniProtKB-KW"/>
</dbReference>
<feature type="domain" description="Methyltransferase" evidence="3">
    <location>
        <begin position="45"/>
        <end position="131"/>
    </location>
</feature>
<dbReference type="Pfam" id="PF13649">
    <property type="entry name" value="Methyltransf_25"/>
    <property type="match status" value="1"/>
</dbReference>
<evidence type="ECO:0000256" key="2">
    <source>
        <dbReference type="ARBA" id="ARBA00022679"/>
    </source>
</evidence>
<dbReference type="PANTHER" id="PTHR43861">
    <property type="entry name" value="TRANS-ACONITATE 2-METHYLTRANSFERASE-RELATED"/>
    <property type="match status" value="1"/>
</dbReference>
<dbReference type="Gene3D" id="3.40.50.150">
    <property type="entry name" value="Vaccinia Virus protein VP39"/>
    <property type="match status" value="1"/>
</dbReference>
<accession>A0A2W0HFD6</accession>
<dbReference type="PANTHER" id="PTHR43861:SF1">
    <property type="entry name" value="TRANS-ACONITATE 2-METHYLTRANSFERASE"/>
    <property type="match status" value="1"/>
</dbReference>
<comment type="caution">
    <text evidence="4">The sequence shown here is derived from an EMBL/GenBank/DDBJ whole genome shotgun (WGS) entry which is preliminary data.</text>
</comment>
<dbReference type="AlphaFoldDB" id="A0A2W0HFD6"/>
<keyword evidence="1 4" id="KW-0489">Methyltransferase</keyword>
<dbReference type="SUPFAM" id="SSF53335">
    <property type="entry name" value="S-adenosyl-L-methionine-dependent methyltransferases"/>
    <property type="match status" value="1"/>
</dbReference>
<reference evidence="4 5" key="1">
    <citation type="submission" date="2017-10" db="EMBL/GenBank/DDBJ databases">
        <title>Bacillus sp. nov., a halophilic bacterium isolated from a Yangshapao Lake.</title>
        <authorList>
            <person name="Wang H."/>
        </authorList>
    </citation>
    <scope>NUCLEOTIDE SEQUENCE [LARGE SCALE GENOMIC DNA]</scope>
    <source>
        <strain evidence="4 5">YSP-3</strain>
    </source>
</reference>
<dbReference type="RefSeq" id="WP_110521645.1">
    <property type="nucleotide sequence ID" value="NZ_PDOF01000004.1"/>
</dbReference>
<dbReference type="CDD" id="cd02440">
    <property type="entry name" value="AdoMet_MTases"/>
    <property type="match status" value="1"/>
</dbReference>
<evidence type="ECO:0000259" key="3">
    <source>
        <dbReference type="Pfam" id="PF13649"/>
    </source>
</evidence>
<dbReference type="InterPro" id="IPR041698">
    <property type="entry name" value="Methyltransf_25"/>
</dbReference>
<sequence>MRHYEQLLESYNNHAGDREKMTLTGWKENERIRFLERLNKGARLLDLGAGTGEHGAFFLRNGVDVTCGDFSPAMVSACRKKWLKAEVVDFYSLKTDRPFDAVWSMNALLHVPKADLGLALENIRGVLVSDGLFYLGLYGGEDSEGVWDSDPYEPKRFFSFHTETGIREAVQPYFDVLEYRYTALEKGPDYHALMLRKREES</sequence>
<dbReference type="EMBL" id="PDOF01000004">
    <property type="protein sequence ID" value="PYZ95519.1"/>
    <property type="molecule type" value="Genomic_DNA"/>
</dbReference>
<name>A0A2W0HFD6_9BACI</name>
<keyword evidence="5" id="KW-1185">Reference proteome</keyword>
<protein>
    <submittedName>
        <fullName evidence="4">SAM-dependent methyltransferase</fullName>
    </submittedName>
</protein>
<gene>
    <name evidence="4" type="ORF">CR205_18485</name>
</gene>
<dbReference type="InterPro" id="IPR029063">
    <property type="entry name" value="SAM-dependent_MTases_sf"/>
</dbReference>
<dbReference type="Proteomes" id="UP000248066">
    <property type="component" value="Unassembled WGS sequence"/>
</dbReference>
<proteinExistence type="predicted"/>
<evidence type="ECO:0000313" key="4">
    <source>
        <dbReference type="EMBL" id="PYZ95519.1"/>
    </source>
</evidence>
<dbReference type="GO" id="GO:0032259">
    <property type="term" value="P:methylation"/>
    <property type="evidence" value="ECO:0007669"/>
    <property type="project" value="UniProtKB-KW"/>
</dbReference>
<evidence type="ECO:0000313" key="5">
    <source>
        <dbReference type="Proteomes" id="UP000248066"/>
    </source>
</evidence>
<keyword evidence="2 4" id="KW-0808">Transferase</keyword>
<dbReference type="OrthoDB" id="9804312at2"/>
<evidence type="ECO:0000256" key="1">
    <source>
        <dbReference type="ARBA" id="ARBA00022603"/>
    </source>
</evidence>
<organism evidence="4 5">
    <name type="scientific">Alteribacter lacisalsi</name>
    <dbReference type="NCBI Taxonomy" id="2045244"/>
    <lineage>
        <taxon>Bacteria</taxon>
        <taxon>Bacillati</taxon>
        <taxon>Bacillota</taxon>
        <taxon>Bacilli</taxon>
        <taxon>Bacillales</taxon>
        <taxon>Bacillaceae</taxon>
        <taxon>Alteribacter</taxon>
    </lineage>
</organism>